<comment type="caution">
    <text evidence="2">The sequence shown here is derived from an EMBL/GenBank/DDBJ whole genome shotgun (WGS) entry which is preliminary data.</text>
</comment>
<sequence>MKSTDLRDGRGRVVTFDSLIRTVSLVLLIALQIGIVGFMTIWAIGGLLHLDWQVSAGLGLILAVPSLWVIWRTAVWVYAAETDPQNN</sequence>
<keyword evidence="1" id="KW-0812">Transmembrane</keyword>
<keyword evidence="1" id="KW-0472">Membrane</keyword>
<evidence type="ECO:0000313" key="2">
    <source>
        <dbReference type="EMBL" id="MBA5776901.1"/>
    </source>
</evidence>
<protein>
    <submittedName>
        <fullName evidence="2">Uncharacterized protein</fullName>
    </submittedName>
</protein>
<keyword evidence="1" id="KW-1133">Transmembrane helix</keyword>
<feature type="transmembrane region" description="Helical" evidence="1">
    <location>
        <begin position="56"/>
        <end position="79"/>
    </location>
</feature>
<keyword evidence="3" id="KW-1185">Reference proteome</keyword>
<feature type="transmembrane region" description="Helical" evidence="1">
    <location>
        <begin position="20"/>
        <end position="44"/>
    </location>
</feature>
<dbReference type="AlphaFoldDB" id="A0A839ABU9"/>
<dbReference type="RefSeq" id="WP_182163684.1">
    <property type="nucleotide sequence ID" value="NZ_JACFXV010000043.1"/>
</dbReference>
<dbReference type="Proteomes" id="UP000541109">
    <property type="component" value="Unassembled WGS sequence"/>
</dbReference>
<dbReference type="EMBL" id="JACFXV010000043">
    <property type="protein sequence ID" value="MBA5776901.1"/>
    <property type="molecule type" value="Genomic_DNA"/>
</dbReference>
<name>A0A839ABU9_9HYPH</name>
<proteinExistence type="predicted"/>
<accession>A0A839ABU9</accession>
<organism evidence="2 3">
    <name type="scientific">Stappia albiluteola</name>
    <dbReference type="NCBI Taxonomy" id="2758565"/>
    <lineage>
        <taxon>Bacteria</taxon>
        <taxon>Pseudomonadati</taxon>
        <taxon>Pseudomonadota</taxon>
        <taxon>Alphaproteobacteria</taxon>
        <taxon>Hyphomicrobiales</taxon>
        <taxon>Stappiaceae</taxon>
        <taxon>Stappia</taxon>
    </lineage>
</organism>
<gene>
    <name evidence="2" type="ORF">H2509_07130</name>
</gene>
<reference evidence="2 3" key="1">
    <citation type="submission" date="2020-07" db="EMBL/GenBank/DDBJ databases">
        <title>Stappia sp., F7233, whole genome shotgun sequencing project.</title>
        <authorList>
            <person name="Jiang S."/>
            <person name="Liu Z.W."/>
            <person name="Du Z.J."/>
        </authorList>
    </citation>
    <scope>NUCLEOTIDE SEQUENCE [LARGE SCALE GENOMIC DNA]</scope>
    <source>
        <strain evidence="2 3">F7233</strain>
    </source>
</reference>
<evidence type="ECO:0000256" key="1">
    <source>
        <dbReference type="SAM" id="Phobius"/>
    </source>
</evidence>
<evidence type="ECO:0000313" key="3">
    <source>
        <dbReference type="Proteomes" id="UP000541109"/>
    </source>
</evidence>